<proteinExistence type="predicted"/>
<dbReference type="Gene3D" id="3.40.50.150">
    <property type="entry name" value="Vaccinia Virus protein VP39"/>
    <property type="match status" value="1"/>
</dbReference>
<gene>
    <name evidence="4" type="primary">egtD</name>
    <name evidence="4" type="ORF">MON41_15905</name>
</gene>
<comment type="caution">
    <text evidence="4">The sequence shown here is derived from an EMBL/GenBank/DDBJ whole genome shotgun (WGS) entry which is preliminary data.</text>
</comment>
<evidence type="ECO:0000313" key="5">
    <source>
        <dbReference type="Proteomes" id="UP001201985"/>
    </source>
</evidence>
<feature type="domain" description="Histidine-specific methyltransferase SAM-dependent" evidence="3">
    <location>
        <begin position="14"/>
        <end position="314"/>
    </location>
</feature>
<evidence type="ECO:0000256" key="2">
    <source>
        <dbReference type="ARBA" id="ARBA00022679"/>
    </source>
</evidence>
<keyword evidence="5" id="KW-1185">Reference proteome</keyword>
<reference evidence="4 5" key="1">
    <citation type="submission" date="2022-03" db="EMBL/GenBank/DDBJ databases">
        <title>Complete genome analysis of Roseomonas KG 17.1 : a prolific producer of plant growth promoters.</title>
        <authorList>
            <person name="Saadouli I."/>
            <person name="Najjari A."/>
            <person name="Mosbah A."/>
            <person name="Ouzari H.I."/>
        </authorList>
    </citation>
    <scope>NUCLEOTIDE SEQUENCE [LARGE SCALE GENOMIC DNA]</scope>
    <source>
        <strain evidence="4 5">KG17-1</strain>
    </source>
</reference>
<dbReference type="InterPro" id="IPR019257">
    <property type="entry name" value="MeTrfase_dom"/>
</dbReference>
<dbReference type="RefSeq" id="WP_202910649.1">
    <property type="nucleotide sequence ID" value="NZ_JALBUU010000028.1"/>
</dbReference>
<dbReference type="EMBL" id="JALBUU010000028">
    <property type="protein sequence ID" value="MCI0755204.1"/>
    <property type="molecule type" value="Genomic_DNA"/>
</dbReference>
<evidence type="ECO:0000259" key="3">
    <source>
        <dbReference type="Pfam" id="PF10017"/>
    </source>
</evidence>
<dbReference type="PANTHER" id="PTHR43397">
    <property type="entry name" value="ERGOTHIONEINE BIOSYNTHESIS PROTEIN 1"/>
    <property type="match status" value="1"/>
</dbReference>
<dbReference type="PIRSF" id="PIRSF018005">
    <property type="entry name" value="UCP018005"/>
    <property type="match status" value="1"/>
</dbReference>
<dbReference type="InterPro" id="IPR035094">
    <property type="entry name" value="EgtD"/>
</dbReference>
<dbReference type="Pfam" id="PF10017">
    <property type="entry name" value="Methyltransf_33"/>
    <property type="match status" value="1"/>
</dbReference>
<dbReference type="SUPFAM" id="SSF53335">
    <property type="entry name" value="S-adenosyl-L-methionine-dependent methyltransferases"/>
    <property type="match status" value="1"/>
</dbReference>
<dbReference type="EC" id="2.1.1.44" evidence="4"/>
<name>A0ABS9W7D0_9PROT</name>
<dbReference type="GO" id="GO:0052706">
    <property type="term" value="F:L-histidine N(alpha)-methyltransferase activity"/>
    <property type="evidence" value="ECO:0007669"/>
    <property type="project" value="UniProtKB-EC"/>
</dbReference>
<keyword evidence="2 4" id="KW-0808">Transferase</keyword>
<evidence type="ECO:0000256" key="1">
    <source>
        <dbReference type="ARBA" id="ARBA00022603"/>
    </source>
</evidence>
<dbReference type="GO" id="GO:0032259">
    <property type="term" value="P:methylation"/>
    <property type="evidence" value="ECO:0007669"/>
    <property type="project" value="UniProtKB-KW"/>
</dbReference>
<organism evidence="4 5">
    <name type="scientific">Teichococcus vastitatis</name>
    <dbReference type="NCBI Taxonomy" id="2307076"/>
    <lineage>
        <taxon>Bacteria</taxon>
        <taxon>Pseudomonadati</taxon>
        <taxon>Pseudomonadota</taxon>
        <taxon>Alphaproteobacteria</taxon>
        <taxon>Acetobacterales</taxon>
        <taxon>Roseomonadaceae</taxon>
        <taxon>Roseomonas</taxon>
    </lineage>
</organism>
<keyword evidence="1 4" id="KW-0489">Methyltransferase</keyword>
<sequence>MLDAAELSWQRDAFRDDVIAGLSRTPKTLPSRWLYDDRGCRLFEEITQLDEYYPTRTETAILRDHAAAMARFCGAAPVLVEYGAGAAVKTTILLEALRPRLYVPVDIAGDFLAQSAARIARRFPGLPIRPVIADFTADFDLPADLPASAPRCGFFPGSTIGNLDAAETSAFLHRMRAQLGPGGTALIGVDLRKDLGTLLAAYDDCKGVTAAFDLNVLTRINRELDADFPPGGFRHEARWNAAESAVEMHLVSREDCVVTLQGRRFAFRAGESIHTESSRKYDLDGLADVAGPCGWVVEQGWTDSNRLFAVAGLRAR</sequence>
<dbReference type="InterPro" id="IPR051128">
    <property type="entry name" value="EgtD_Methyltrsf_superfamily"/>
</dbReference>
<evidence type="ECO:0000313" key="4">
    <source>
        <dbReference type="EMBL" id="MCI0755204.1"/>
    </source>
</evidence>
<dbReference type="PANTHER" id="PTHR43397:SF1">
    <property type="entry name" value="ERGOTHIONEINE BIOSYNTHESIS PROTEIN 1"/>
    <property type="match status" value="1"/>
</dbReference>
<dbReference type="NCBIfam" id="TIGR03438">
    <property type="entry name" value="egtD_ergothio"/>
    <property type="match status" value="1"/>
</dbReference>
<dbReference type="InterPro" id="IPR017804">
    <property type="entry name" value="MeTrfase_EgtD-like"/>
</dbReference>
<dbReference type="Proteomes" id="UP001201985">
    <property type="component" value="Unassembled WGS sequence"/>
</dbReference>
<dbReference type="InterPro" id="IPR029063">
    <property type="entry name" value="SAM-dependent_MTases_sf"/>
</dbReference>
<accession>A0ABS9W7D0</accession>
<protein>
    <submittedName>
        <fullName evidence="4">L-histidine N(Alpha)-methyltransferase</fullName>
        <ecNumber evidence="4">2.1.1.44</ecNumber>
    </submittedName>
</protein>